<dbReference type="InterPro" id="IPR036389">
    <property type="entry name" value="RNase_III_sf"/>
</dbReference>
<keyword evidence="5" id="KW-0540">Nuclease</keyword>
<comment type="cofactor">
    <cofactor evidence="2">
        <name>Mg(2+)</name>
        <dbReference type="ChEBI" id="CHEBI:18420"/>
    </cofactor>
</comment>
<comment type="function">
    <text evidence="19">Probably involved in the RNA silencing pathway. May cleave double-stranded RNA to produce short 21-24 nucleotides (nt) RNAs which target the selective destruction of complementary RNAs.</text>
</comment>
<evidence type="ECO:0000256" key="12">
    <source>
        <dbReference type="ARBA" id="ARBA00022840"/>
    </source>
</evidence>
<keyword evidence="28" id="KW-1185">Reference proteome</keyword>
<dbReference type="PANTHER" id="PTHR14950:SF70">
    <property type="entry name" value="ENDORIBONUCLEASE DICER HOMOLOG 2"/>
    <property type="match status" value="1"/>
</dbReference>
<reference evidence="27" key="1">
    <citation type="journal article" date="2022" name="Cell">
        <title>Repeat-based holocentromeres influence genome architecture and karyotype evolution.</title>
        <authorList>
            <person name="Hofstatter P.G."/>
            <person name="Thangavel G."/>
            <person name="Lux T."/>
            <person name="Neumann P."/>
            <person name="Vondrak T."/>
            <person name="Novak P."/>
            <person name="Zhang M."/>
            <person name="Costa L."/>
            <person name="Castellani M."/>
            <person name="Scott A."/>
            <person name="Toegelov H."/>
            <person name="Fuchs J."/>
            <person name="Mata-Sucre Y."/>
            <person name="Dias Y."/>
            <person name="Vanzela A.L.L."/>
            <person name="Huettel B."/>
            <person name="Almeida C.C.S."/>
            <person name="Simkova H."/>
            <person name="Souza G."/>
            <person name="Pedrosa-Harand A."/>
            <person name="Macas J."/>
            <person name="Mayer K.F.X."/>
            <person name="Houben A."/>
            <person name="Marques A."/>
        </authorList>
    </citation>
    <scope>NUCLEOTIDE SEQUENCE</scope>
    <source>
        <strain evidence="27">RhyBre1mFocal</strain>
    </source>
</reference>
<dbReference type="GO" id="GO:0005634">
    <property type="term" value="C:nucleus"/>
    <property type="evidence" value="ECO:0007669"/>
    <property type="project" value="UniProtKB-SubCell"/>
</dbReference>
<keyword evidence="9" id="KW-0255">Endonuclease</keyword>
<dbReference type="FunFam" id="3.30.160.380:FF:000001">
    <property type="entry name" value="Endoribonuclease dicer-like 1"/>
    <property type="match status" value="1"/>
</dbReference>
<dbReference type="SUPFAM" id="SSF52540">
    <property type="entry name" value="P-loop containing nucleoside triphosphate hydrolases"/>
    <property type="match status" value="1"/>
</dbReference>
<dbReference type="InterPro" id="IPR014720">
    <property type="entry name" value="dsRBD_dom"/>
</dbReference>
<evidence type="ECO:0000259" key="21">
    <source>
        <dbReference type="PROSITE" id="PS50137"/>
    </source>
</evidence>
<evidence type="ECO:0000256" key="11">
    <source>
        <dbReference type="ARBA" id="ARBA00022806"/>
    </source>
</evidence>
<evidence type="ECO:0000256" key="18">
    <source>
        <dbReference type="ARBA" id="ARBA00035116"/>
    </source>
</evidence>
<dbReference type="SUPFAM" id="SSF101690">
    <property type="entry name" value="PAZ domain"/>
    <property type="match status" value="1"/>
</dbReference>
<feature type="domain" description="Helicase C-terminal" evidence="25">
    <location>
        <begin position="366"/>
        <end position="535"/>
    </location>
</feature>
<dbReference type="InterPro" id="IPR001650">
    <property type="entry name" value="Helicase_C-like"/>
</dbReference>
<evidence type="ECO:0000259" key="25">
    <source>
        <dbReference type="PROSITE" id="PS51194"/>
    </source>
</evidence>
<evidence type="ECO:0008006" key="29">
    <source>
        <dbReference type="Google" id="ProtNLM"/>
    </source>
</evidence>
<dbReference type="Pfam" id="PF00271">
    <property type="entry name" value="Helicase_C"/>
    <property type="match status" value="1"/>
</dbReference>
<dbReference type="PROSITE" id="PS51327">
    <property type="entry name" value="DICER_DSRBF"/>
    <property type="match status" value="1"/>
</dbReference>
<comment type="similarity">
    <text evidence="18 20">Belongs to the helicase family. Dicer subfamily.</text>
</comment>
<dbReference type="GO" id="GO:0004525">
    <property type="term" value="F:ribonuclease III activity"/>
    <property type="evidence" value="ECO:0007669"/>
    <property type="project" value="InterPro"/>
</dbReference>
<dbReference type="InterPro" id="IPR000999">
    <property type="entry name" value="RNase_III_dom"/>
</dbReference>
<evidence type="ECO:0000259" key="23">
    <source>
        <dbReference type="PROSITE" id="PS50821"/>
    </source>
</evidence>
<dbReference type="Gene3D" id="3.30.160.20">
    <property type="match status" value="1"/>
</dbReference>
<dbReference type="FunFam" id="3.40.50.300:FF:000420">
    <property type="entry name" value="Endoribonuclease dicer-like 1"/>
    <property type="match status" value="1"/>
</dbReference>
<evidence type="ECO:0000256" key="1">
    <source>
        <dbReference type="ARBA" id="ARBA00001936"/>
    </source>
</evidence>
<dbReference type="InterPro" id="IPR011545">
    <property type="entry name" value="DEAD/DEAH_box_helicase_dom"/>
</dbReference>
<dbReference type="InterPro" id="IPR036085">
    <property type="entry name" value="PAZ_dom_sf"/>
</dbReference>
<dbReference type="Pfam" id="PF02170">
    <property type="entry name" value="PAZ"/>
    <property type="match status" value="1"/>
</dbReference>
<keyword evidence="11" id="KW-0347">Helicase</keyword>
<comment type="subunit">
    <text evidence="4">May interact with ARGONAUTE1 or PINHEAD through their common PAZ domains.</text>
</comment>
<proteinExistence type="inferred from homology"/>
<dbReference type="FunFam" id="3.40.50.300:FF:000705">
    <property type="entry name" value="Endoribonuclease dicer-like protein"/>
    <property type="match status" value="1"/>
</dbReference>
<dbReference type="GO" id="GO:0005524">
    <property type="term" value="F:ATP binding"/>
    <property type="evidence" value="ECO:0007669"/>
    <property type="project" value="UniProtKB-KW"/>
</dbReference>
<dbReference type="Pfam" id="PF00270">
    <property type="entry name" value="DEAD"/>
    <property type="match status" value="1"/>
</dbReference>
<dbReference type="InterPro" id="IPR027417">
    <property type="entry name" value="P-loop_NTPase"/>
</dbReference>
<evidence type="ECO:0000256" key="5">
    <source>
        <dbReference type="ARBA" id="ARBA00022722"/>
    </source>
</evidence>
<accession>A0A9Q0C1N6</accession>
<dbReference type="FunFam" id="1.10.1520.10:FF:000004">
    <property type="entry name" value="Endoribonuclease dicer-like 1"/>
    <property type="match status" value="1"/>
</dbReference>
<dbReference type="InterPro" id="IPR003100">
    <property type="entry name" value="PAZ_dom"/>
</dbReference>
<protein>
    <recommendedName>
        <fullName evidence="29">Dicer-like protein 2</fullName>
    </recommendedName>
</protein>
<feature type="domain" description="RNase III" evidence="22">
    <location>
        <begin position="998"/>
        <end position="1125"/>
    </location>
</feature>
<dbReference type="PROSITE" id="PS51194">
    <property type="entry name" value="HELICASE_CTER"/>
    <property type="match status" value="1"/>
</dbReference>
<evidence type="ECO:0000256" key="8">
    <source>
        <dbReference type="ARBA" id="ARBA00022741"/>
    </source>
</evidence>
<dbReference type="InterPro" id="IPR014001">
    <property type="entry name" value="Helicase_ATP-bd"/>
</dbReference>
<dbReference type="GO" id="GO:0046872">
    <property type="term" value="F:metal ion binding"/>
    <property type="evidence" value="ECO:0007669"/>
    <property type="project" value="UniProtKB-KW"/>
</dbReference>
<evidence type="ECO:0000256" key="15">
    <source>
        <dbReference type="ARBA" id="ARBA00023158"/>
    </source>
</evidence>
<dbReference type="Pfam" id="PF00636">
    <property type="entry name" value="Ribonuclease_3"/>
    <property type="match status" value="2"/>
</dbReference>
<dbReference type="GO" id="GO:0004386">
    <property type="term" value="F:helicase activity"/>
    <property type="evidence" value="ECO:0007669"/>
    <property type="project" value="UniProtKB-KW"/>
</dbReference>
<feature type="domain" description="RNase III" evidence="22">
    <location>
        <begin position="1162"/>
        <end position="1310"/>
    </location>
</feature>
<dbReference type="SMART" id="SM00358">
    <property type="entry name" value="DSRM"/>
    <property type="match status" value="1"/>
</dbReference>
<evidence type="ECO:0000256" key="9">
    <source>
        <dbReference type="ARBA" id="ARBA00022759"/>
    </source>
</evidence>
<evidence type="ECO:0000256" key="3">
    <source>
        <dbReference type="ARBA" id="ARBA00004123"/>
    </source>
</evidence>
<evidence type="ECO:0000256" key="2">
    <source>
        <dbReference type="ARBA" id="ARBA00001946"/>
    </source>
</evidence>
<evidence type="ECO:0000313" key="27">
    <source>
        <dbReference type="EMBL" id="KAJ1685626.1"/>
    </source>
</evidence>
<dbReference type="PROSITE" id="PS50142">
    <property type="entry name" value="RNASE_3_2"/>
    <property type="match status" value="2"/>
</dbReference>
<dbReference type="PROSITE" id="PS50137">
    <property type="entry name" value="DS_RBD"/>
    <property type="match status" value="1"/>
</dbReference>
<dbReference type="Pfam" id="PF03368">
    <property type="entry name" value="Dicer_dimer"/>
    <property type="match status" value="1"/>
</dbReference>
<keyword evidence="8" id="KW-0547">Nucleotide-binding</keyword>
<dbReference type="Proteomes" id="UP001151287">
    <property type="component" value="Unassembled WGS sequence"/>
</dbReference>
<evidence type="ECO:0000256" key="14">
    <source>
        <dbReference type="ARBA" id="ARBA00022884"/>
    </source>
</evidence>
<dbReference type="Gene3D" id="1.10.1520.10">
    <property type="entry name" value="Ribonuclease III domain"/>
    <property type="match status" value="2"/>
</dbReference>
<dbReference type="PROSITE" id="PS00517">
    <property type="entry name" value="RNASE_3_1"/>
    <property type="match status" value="1"/>
</dbReference>
<keyword evidence="16" id="KW-0464">Manganese</keyword>
<dbReference type="GO" id="GO:0005737">
    <property type="term" value="C:cytoplasm"/>
    <property type="evidence" value="ECO:0007669"/>
    <property type="project" value="TreeGrafter"/>
</dbReference>
<dbReference type="PROSITE" id="PS51192">
    <property type="entry name" value="HELICASE_ATP_BIND_1"/>
    <property type="match status" value="1"/>
</dbReference>
<sequence>MNEIRSAEGGDILSDPETYARSYQLEALEKAKRENTIVYLETGSGKTLIAVMLLKSYAHLLRKPSPFISVFLVPTVVLVSQQANVVEMHSDLKVAKFWGEMGVDVWDAAAWCAHVDQSEVFVMTPQIFLDCLRKTFLKLDFIKLLIFDECHHAKGRSPYACIMTEFFHRQMESNPSSSLPRIFGMTASPIISSGSNYKEEIAKLETLMNSKVYTVQSQSVLSHYVPFSKIRIVLYGDLVIPSHLYNCLEDNLRRLKLQYVSNLERELADSSSYIASVERKISKLHDIFVYCLSDLGAWLAIKAAELLSTSSADTCSFFWGEVKEFSENCTRKFSKLVYETFSQYIKEDVGLGADLETCAQLGLIAPKLQCLVQCLEEYREVKDLRCIVFVERVITAMVLQSLLSSLHEMSGWEIAFSVGCNSNVLRSQRVNENNKIVDDFRKGKVNIIVATQILEEGLDVPSCNLVVRFDPAGNVCSFIQSRGRARSPGSDYLLLVRKGDNLMQNKVLEFLKSGEKMREESLKLSSKPCGNLDSELSKESFYVVEKTGAIVTTSSCISLIYYYCSKLPSDRYFKSSPRFVIDDKANFATLHFPKNSAVQMVCAEGKDRMALKRIVCLEACKKLHQAGALNDYLLPHSDSSNDDENDFDSNYAAEVCKEEQPDYFPGALLDSWSSFAVRGIYCCYMISLDKHGFSRYGQIENTILALRSDLGFDFSNYSFNLEVDGGSLTVSLQRINKITLSAYQVTMARRFQTTIFSLLMDQDFSKLEGVMSQLLAFEKQNSFSCPSSKEVCYLLLPCKEGRIDWATLSSSTIFLKKISNKTAEVHHLSSCEGCGLVQTTDAPIFTCMLKNSIVYTAHTGLFYSVDGILESINAESSFELRKGESVTYRSYYKSKHGIDLTRASIPFLSGRHIARPVNYLIRHTSRKEKGESNKFVELPPEVCSVILCPLSVHTLDSFMLMPTIMHRIQCLVLASALKDMLWVQWMPNVDIPSTKILEAITAKKCHEEFSYEALETLGDSFLKYAACQHLFAKYKHHHEGILSCKKDKLVSNTSLCCMGCLHNLAGYVRLEEFEPKKWAIPGLNSNTYAPTSTNNVYTWGTRSIKGKRIADLMEALIGTSLSSAGEAATFLFLEKLGTSITFHERVTAERSILHKPEMFVNIKELEKLLSYRFNDPSLLVEALTHGSYQMPDIPRSYQRLEFLGDAVLDHCITVHLYGKYYPSMTPGLLTDLRSASTNNDCYAHAAAKAGLNKHILHASSELHRQITTYLQRFGDCFSGSSHGWDAGIALPKVLGDVIESLAGAIYLDCWCDKNTVWRCIQPLLEPIVTPETMEYNPIRELGELCDRKSYSCSYKTTEQNGMLYVIAEVLAGGTAITEKETGPNKKTAKKLAAKALLKRLKEAKQTGGT</sequence>
<keyword evidence="17" id="KW-0539">Nucleus</keyword>
<evidence type="ECO:0000313" key="28">
    <source>
        <dbReference type="Proteomes" id="UP001151287"/>
    </source>
</evidence>
<evidence type="ECO:0000259" key="22">
    <source>
        <dbReference type="PROSITE" id="PS50142"/>
    </source>
</evidence>
<comment type="subcellular location">
    <subcellularLocation>
        <location evidence="3">Nucleus</location>
    </subcellularLocation>
</comment>
<dbReference type="InterPro" id="IPR038248">
    <property type="entry name" value="Dicer_dimer_sf"/>
</dbReference>
<feature type="domain" description="PAZ" evidence="23">
    <location>
        <begin position="810"/>
        <end position="947"/>
    </location>
</feature>
<organism evidence="27 28">
    <name type="scientific">Rhynchospora breviuscula</name>
    <dbReference type="NCBI Taxonomy" id="2022672"/>
    <lineage>
        <taxon>Eukaryota</taxon>
        <taxon>Viridiplantae</taxon>
        <taxon>Streptophyta</taxon>
        <taxon>Embryophyta</taxon>
        <taxon>Tracheophyta</taxon>
        <taxon>Spermatophyta</taxon>
        <taxon>Magnoliopsida</taxon>
        <taxon>Liliopsida</taxon>
        <taxon>Poales</taxon>
        <taxon>Cyperaceae</taxon>
        <taxon>Cyperoideae</taxon>
        <taxon>Rhynchosporeae</taxon>
        <taxon>Rhynchospora</taxon>
    </lineage>
</organism>
<evidence type="ECO:0000256" key="6">
    <source>
        <dbReference type="ARBA" id="ARBA00022723"/>
    </source>
</evidence>
<dbReference type="SMART" id="SM00949">
    <property type="entry name" value="PAZ"/>
    <property type="match status" value="1"/>
</dbReference>
<keyword evidence="12" id="KW-0067">ATP-binding</keyword>
<dbReference type="InterPro" id="IPR005034">
    <property type="entry name" value="Dicer_dimerisation"/>
</dbReference>
<feature type="domain" description="Dicer dsRNA-binding fold" evidence="26">
    <location>
        <begin position="556"/>
        <end position="643"/>
    </location>
</feature>
<evidence type="ECO:0000256" key="4">
    <source>
        <dbReference type="ARBA" id="ARBA00011499"/>
    </source>
</evidence>
<name>A0A9Q0C1N6_9POAL</name>
<dbReference type="SUPFAM" id="SSF69065">
    <property type="entry name" value="RNase III domain-like"/>
    <property type="match status" value="2"/>
</dbReference>
<dbReference type="SMART" id="SM00535">
    <property type="entry name" value="RIBOc"/>
    <property type="match status" value="2"/>
</dbReference>
<feature type="domain" description="Helicase ATP-binding" evidence="24">
    <location>
        <begin position="27"/>
        <end position="207"/>
    </location>
</feature>
<evidence type="ECO:0000259" key="26">
    <source>
        <dbReference type="PROSITE" id="PS51327"/>
    </source>
</evidence>
<dbReference type="CDD" id="cd18034">
    <property type="entry name" value="DEXHc_dicer"/>
    <property type="match status" value="1"/>
</dbReference>
<evidence type="ECO:0000259" key="24">
    <source>
        <dbReference type="PROSITE" id="PS51192"/>
    </source>
</evidence>
<dbReference type="Gene3D" id="2.170.260.10">
    <property type="entry name" value="paz domain"/>
    <property type="match status" value="1"/>
</dbReference>
<evidence type="ECO:0000256" key="10">
    <source>
        <dbReference type="ARBA" id="ARBA00022801"/>
    </source>
</evidence>
<evidence type="ECO:0000256" key="19">
    <source>
        <dbReference type="ARBA" id="ARBA00056187"/>
    </source>
</evidence>
<gene>
    <name evidence="27" type="ORF">LUZ63_017016</name>
</gene>
<dbReference type="OrthoDB" id="6513042at2759"/>
<dbReference type="Pfam" id="PF00035">
    <property type="entry name" value="dsrm"/>
    <property type="match status" value="1"/>
</dbReference>
<dbReference type="EMBL" id="JAMQYH010000005">
    <property type="protein sequence ID" value="KAJ1685626.1"/>
    <property type="molecule type" value="Genomic_DNA"/>
</dbReference>
<keyword evidence="14 20" id="KW-0694">RNA-binding</keyword>
<comment type="caution">
    <text evidence="27">The sequence shown here is derived from an EMBL/GenBank/DDBJ whole genome shotgun (WGS) entry which is preliminary data.</text>
</comment>
<dbReference type="GO" id="GO:0010267">
    <property type="term" value="P:ta-siRNA processing"/>
    <property type="evidence" value="ECO:0007669"/>
    <property type="project" value="UniProtKB-ARBA"/>
</dbReference>
<dbReference type="GO" id="GO:0003723">
    <property type="term" value="F:RNA binding"/>
    <property type="evidence" value="ECO:0007669"/>
    <property type="project" value="UniProtKB-UniRule"/>
</dbReference>
<dbReference type="SUPFAM" id="SSF54768">
    <property type="entry name" value="dsRNA-binding domain-like"/>
    <property type="match status" value="1"/>
</dbReference>
<dbReference type="SMART" id="SM00487">
    <property type="entry name" value="DEXDc"/>
    <property type="match status" value="1"/>
</dbReference>
<dbReference type="Gene3D" id="3.40.50.300">
    <property type="entry name" value="P-loop containing nucleotide triphosphate hydrolases"/>
    <property type="match status" value="2"/>
</dbReference>
<dbReference type="PANTHER" id="PTHR14950">
    <property type="entry name" value="DICER-RELATED"/>
    <property type="match status" value="1"/>
</dbReference>
<keyword evidence="7" id="KW-0677">Repeat</keyword>
<keyword evidence="13" id="KW-0460">Magnesium</keyword>
<dbReference type="SMART" id="SM00490">
    <property type="entry name" value="HELICc"/>
    <property type="match status" value="1"/>
</dbReference>
<feature type="domain" description="DRBM" evidence="21">
    <location>
        <begin position="1336"/>
        <end position="1402"/>
    </location>
</feature>
<dbReference type="PROSITE" id="PS50821">
    <property type="entry name" value="PAZ"/>
    <property type="match status" value="1"/>
</dbReference>
<comment type="cofactor">
    <cofactor evidence="1">
        <name>Mn(2+)</name>
        <dbReference type="ChEBI" id="CHEBI:29035"/>
    </cofactor>
</comment>
<keyword evidence="15" id="KW-0943">RNA-mediated gene silencing</keyword>
<evidence type="ECO:0000256" key="13">
    <source>
        <dbReference type="ARBA" id="ARBA00022842"/>
    </source>
</evidence>
<evidence type="ECO:0000256" key="7">
    <source>
        <dbReference type="ARBA" id="ARBA00022737"/>
    </source>
</evidence>
<keyword evidence="6" id="KW-0479">Metal-binding</keyword>
<keyword evidence="10" id="KW-0378">Hydrolase</keyword>
<dbReference type="CDD" id="cd00593">
    <property type="entry name" value="RIBOc"/>
    <property type="match status" value="2"/>
</dbReference>
<dbReference type="Gene3D" id="3.30.160.380">
    <property type="entry name" value="Dicer dimerisation domain"/>
    <property type="match status" value="1"/>
</dbReference>
<evidence type="ECO:0000256" key="17">
    <source>
        <dbReference type="ARBA" id="ARBA00023242"/>
    </source>
</evidence>
<evidence type="ECO:0000256" key="16">
    <source>
        <dbReference type="ARBA" id="ARBA00023211"/>
    </source>
</evidence>
<evidence type="ECO:0000256" key="20">
    <source>
        <dbReference type="PROSITE-ProRule" id="PRU00657"/>
    </source>
</evidence>